<protein>
    <recommendedName>
        <fullName evidence="3">Histidine kinase</fullName>
    </recommendedName>
</protein>
<dbReference type="Gene3D" id="3.30.565.10">
    <property type="entry name" value="Histidine kinase-like ATPase, C-terminal domain"/>
    <property type="match status" value="1"/>
</dbReference>
<accession>A0A0P9NPR7</accession>
<sequence>MGDGLGLGLAVSYAIIHELGGQLTAQNHADGAEFWFSLPNDFLEA</sequence>
<gene>
    <name evidence="1" type="ORF">ALO75_200202</name>
</gene>
<dbReference type="InterPro" id="IPR004358">
    <property type="entry name" value="Sig_transdc_His_kin-like_C"/>
</dbReference>
<evidence type="ECO:0008006" key="3">
    <source>
        <dbReference type="Google" id="ProtNLM"/>
    </source>
</evidence>
<dbReference type="PRINTS" id="PR00344">
    <property type="entry name" value="BCTRLSENSOR"/>
</dbReference>
<dbReference type="EMBL" id="LJQC01000237">
    <property type="protein sequence ID" value="KPX05716.1"/>
    <property type="molecule type" value="Genomic_DNA"/>
</dbReference>
<dbReference type="AlphaFoldDB" id="A0A0P9NPR7"/>
<organism evidence="1 2">
    <name type="scientific">Pseudomonas syringae pv. coryli</name>
    <dbReference type="NCBI Taxonomy" id="317659"/>
    <lineage>
        <taxon>Bacteria</taxon>
        <taxon>Pseudomonadati</taxon>
        <taxon>Pseudomonadota</taxon>
        <taxon>Gammaproteobacteria</taxon>
        <taxon>Pseudomonadales</taxon>
        <taxon>Pseudomonadaceae</taxon>
        <taxon>Pseudomonas</taxon>
    </lineage>
</organism>
<dbReference type="SUPFAM" id="SSF55874">
    <property type="entry name" value="ATPase domain of HSP90 chaperone/DNA topoisomerase II/histidine kinase"/>
    <property type="match status" value="1"/>
</dbReference>
<keyword evidence="2" id="KW-1185">Reference proteome</keyword>
<dbReference type="PATRIC" id="fig|317659.3.peg.4492"/>
<evidence type="ECO:0000313" key="1">
    <source>
        <dbReference type="EMBL" id="KPX05716.1"/>
    </source>
</evidence>
<dbReference type="GO" id="GO:0016772">
    <property type="term" value="F:transferase activity, transferring phosphorus-containing groups"/>
    <property type="evidence" value="ECO:0007669"/>
    <property type="project" value="InterPro"/>
</dbReference>
<comment type="caution">
    <text evidence="1">The sequence shown here is derived from an EMBL/GenBank/DDBJ whole genome shotgun (WGS) entry which is preliminary data.</text>
</comment>
<name>A0A0P9NPR7_9PSED</name>
<dbReference type="InterPro" id="IPR036890">
    <property type="entry name" value="HATPase_C_sf"/>
</dbReference>
<dbReference type="Proteomes" id="UP000051335">
    <property type="component" value="Unassembled WGS sequence"/>
</dbReference>
<reference evidence="1 2" key="1">
    <citation type="submission" date="2015-09" db="EMBL/GenBank/DDBJ databases">
        <title>Genome announcement of multiple Pseudomonas syringae strains.</title>
        <authorList>
            <person name="Thakur S."/>
            <person name="Wang P.W."/>
            <person name="Gong Y."/>
            <person name="Weir B.S."/>
            <person name="Guttman D.S."/>
        </authorList>
    </citation>
    <scope>NUCLEOTIDE SEQUENCE [LARGE SCALE GENOMIC DNA]</scope>
    <source>
        <strain evidence="1 2">ICMP17001</strain>
    </source>
</reference>
<proteinExistence type="predicted"/>
<evidence type="ECO:0000313" key="2">
    <source>
        <dbReference type="Proteomes" id="UP000051335"/>
    </source>
</evidence>